<name>A0ABM7ZD65_9BACT</name>
<dbReference type="EMBL" id="AP025943">
    <property type="protein sequence ID" value="BDL42636.1"/>
    <property type="molecule type" value="Genomic_DNA"/>
</dbReference>
<accession>A0ABM7ZD65</accession>
<sequence length="102" mass="11159">MGNLAGKGRMQENTSFPGDGRKDRVMVFSASIPSHSSEPLFAFILSSNIFDYSGFLIRHVILSIEHVAERLKKRGFERSGQEGKSTVPASGFAMDFSMGKTA</sequence>
<feature type="region of interest" description="Disordered" evidence="1">
    <location>
        <begin position="1"/>
        <end position="21"/>
    </location>
</feature>
<keyword evidence="3" id="KW-1185">Reference proteome</keyword>
<reference evidence="2" key="1">
    <citation type="submission" date="2022-06" db="EMBL/GenBank/DDBJ databases">
        <title>Akkermansia biwalacus sp. nov., an anaerobic mucin-degrading bacterium isolated from human intestine.</title>
        <authorList>
            <person name="Kobayashi Y."/>
            <person name="Inoue S."/>
            <person name="Kawahara T."/>
            <person name="Kohda N."/>
        </authorList>
    </citation>
    <scope>NUCLEOTIDE SEQUENCE</scope>
    <source>
        <strain evidence="2">WON2089</strain>
    </source>
</reference>
<organism evidence="2 3">
    <name type="scientific">Akkermansia biwaensis</name>
    <dbReference type="NCBI Taxonomy" id="2946555"/>
    <lineage>
        <taxon>Bacteria</taxon>
        <taxon>Pseudomonadati</taxon>
        <taxon>Verrucomicrobiota</taxon>
        <taxon>Verrucomicrobiia</taxon>
        <taxon>Verrucomicrobiales</taxon>
        <taxon>Akkermansiaceae</taxon>
        <taxon>Akkermansia</taxon>
    </lineage>
</organism>
<proteinExistence type="predicted"/>
<dbReference type="RefSeq" id="WP_215434919.1">
    <property type="nucleotide sequence ID" value="NZ_AP025943.1"/>
</dbReference>
<evidence type="ECO:0000313" key="3">
    <source>
        <dbReference type="Proteomes" id="UP001062263"/>
    </source>
</evidence>
<evidence type="ECO:0000256" key="1">
    <source>
        <dbReference type="SAM" id="MobiDB-lite"/>
    </source>
</evidence>
<dbReference type="Proteomes" id="UP001062263">
    <property type="component" value="Chromosome"/>
</dbReference>
<protein>
    <submittedName>
        <fullName evidence="2">Uncharacterized protein</fullName>
    </submittedName>
</protein>
<evidence type="ECO:0000313" key="2">
    <source>
        <dbReference type="EMBL" id="BDL42636.1"/>
    </source>
</evidence>
<gene>
    <name evidence="2" type="ORF">Abiwalacus_02100</name>
</gene>